<dbReference type="Pfam" id="PF01138">
    <property type="entry name" value="RNase_PH"/>
    <property type="match status" value="1"/>
</dbReference>
<evidence type="ECO:0000256" key="2">
    <source>
        <dbReference type="ARBA" id="ARBA00004496"/>
    </source>
</evidence>
<sequence length="212" mass="22691">MASKTGSTPATYSPSPATHKKKRIPIADWVCPDNRGFYQCRPAYLRTGAVSTAAGSAYAEFGNTKVIVSVFGPRESKKAMMYSDTGRLNCDVDVFAVVLESGGSDLPVVISCASLALADAGILLYDLFASVSVSCLGKDLVIDPISEEESYNDGSLMITCMPSRNQVTQLIVDGEWSTPKIHDAMELCLGACSKLGKVMRSCLKDVVTDLKE</sequence>
<dbReference type="GO" id="GO:0071051">
    <property type="term" value="P:poly(A)-dependent snoRNA 3'-end processing"/>
    <property type="evidence" value="ECO:0007669"/>
    <property type="project" value="TreeGrafter"/>
</dbReference>
<evidence type="ECO:0000256" key="6">
    <source>
        <dbReference type="ARBA" id="ARBA00022835"/>
    </source>
</evidence>
<dbReference type="InterPro" id="IPR050080">
    <property type="entry name" value="RNase_PH"/>
</dbReference>
<dbReference type="GO" id="GO:0000176">
    <property type="term" value="C:nuclear exosome (RNase complex)"/>
    <property type="evidence" value="ECO:0007669"/>
    <property type="project" value="TreeGrafter"/>
</dbReference>
<dbReference type="AlphaFoldDB" id="A0A2G2WHY7"/>
<evidence type="ECO:0000259" key="10">
    <source>
        <dbReference type="Pfam" id="PF03725"/>
    </source>
</evidence>
<dbReference type="GO" id="GO:0000177">
    <property type="term" value="C:cytoplasmic exosome (RNase complex)"/>
    <property type="evidence" value="ECO:0007669"/>
    <property type="project" value="TreeGrafter"/>
</dbReference>
<dbReference type="OrthoDB" id="27298at2759"/>
<evidence type="ECO:0000256" key="1">
    <source>
        <dbReference type="ARBA" id="ARBA00004123"/>
    </source>
</evidence>
<name>A0A2G2WHY7_CAPBA</name>
<dbReference type="GO" id="GO:0071028">
    <property type="term" value="P:nuclear mRNA surveillance"/>
    <property type="evidence" value="ECO:0007669"/>
    <property type="project" value="TreeGrafter"/>
</dbReference>
<evidence type="ECO:0000256" key="5">
    <source>
        <dbReference type="ARBA" id="ARBA00022552"/>
    </source>
</evidence>
<comment type="caution">
    <text evidence="11">The sequence shown here is derived from an EMBL/GenBank/DDBJ whole genome shotgun (WGS) entry which is preliminary data.</text>
</comment>
<keyword evidence="5" id="KW-0698">rRNA processing</keyword>
<accession>A0A2G2WHY7</accession>
<evidence type="ECO:0000313" key="12">
    <source>
        <dbReference type="Proteomes" id="UP000224567"/>
    </source>
</evidence>
<keyword evidence="12" id="KW-1185">Reference proteome</keyword>
<comment type="similarity">
    <text evidence="3">Belongs to the RNase PH family.</text>
</comment>
<keyword evidence="6" id="KW-0271">Exosome</keyword>
<protein>
    <recommendedName>
        <fullName evidence="13">Exosome complex component RRP41-like</fullName>
    </recommendedName>
</protein>
<dbReference type="PANTHER" id="PTHR11953:SF2">
    <property type="entry name" value="EXOSOME COMPLEX COMPONENT MTR3"/>
    <property type="match status" value="1"/>
</dbReference>
<keyword evidence="7" id="KW-0694">RNA-binding</keyword>
<dbReference type="PANTHER" id="PTHR11953">
    <property type="entry name" value="EXOSOME COMPLEX COMPONENT"/>
    <property type="match status" value="1"/>
</dbReference>
<evidence type="ECO:0000256" key="3">
    <source>
        <dbReference type="ARBA" id="ARBA00006678"/>
    </source>
</evidence>
<keyword evidence="8" id="KW-0539">Nucleus</keyword>
<reference evidence="12" key="2">
    <citation type="journal article" date="2017" name="J. Anim. Genet.">
        <title>Multiple reference genome sequences of hot pepper reveal the massive evolution of plant disease resistance genes by retroduplication.</title>
        <authorList>
            <person name="Kim S."/>
            <person name="Park J."/>
            <person name="Yeom S.-I."/>
            <person name="Kim Y.-M."/>
            <person name="Seo E."/>
            <person name="Kim K.-T."/>
            <person name="Kim M.-S."/>
            <person name="Lee J.M."/>
            <person name="Cheong K."/>
            <person name="Shin H.-S."/>
            <person name="Kim S.-B."/>
            <person name="Han K."/>
            <person name="Lee J."/>
            <person name="Park M."/>
            <person name="Lee H.-A."/>
            <person name="Lee H.-Y."/>
            <person name="Lee Y."/>
            <person name="Oh S."/>
            <person name="Lee J.H."/>
            <person name="Choi E."/>
            <person name="Choi E."/>
            <person name="Lee S.E."/>
            <person name="Jeon J."/>
            <person name="Kim H."/>
            <person name="Choi G."/>
            <person name="Song H."/>
            <person name="Lee J."/>
            <person name="Lee S.-C."/>
            <person name="Kwon J.-K."/>
            <person name="Lee H.-Y."/>
            <person name="Koo N."/>
            <person name="Hong Y."/>
            <person name="Kim R.W."/>
            <person name="Kang W.-H."/>
            <person name="Huh J.H."/>
            <person name="Kang B.-C."/>
            <person name="Yang T.-J."/>
            <person name="Lee Y.-H."/>
            <person name="Bennetzen J.L."/>
            <person name="Choi D."/>
        </authorList>
    </citation>
    <scope>NUCLEOTIDE SEQUENCE [LARGE SCALE GENOMIC DNA]</scope>
    <source>
        <strain evidence="12">cv. PBC81</strain>
    </source>
</reference>
<organism evidence="11 12">
    <name type="scientific">Capsicum baccatum</name>
    <name type="common">Peruvian pepper</name>
    <dbReference type="NCBI Taxonomy" id="33114"/>
    <lineage>
        <taxon>Eukaryota</taxon>
        <taxon>Viridiplantae</taxon>
        <taxon>Streptophyta</taxon>
        <taxon>Embryophyta</taxon>
        <taxon>Tracheophyta</taxon>
        <taxon>Spermatophyta</taxon>
        <taxon>Magnoliopsida</taxon>
        <taxon>eudicotyledons</taxon>
        <taxon>Gunneridae</taxon>
        <taxon>Pentapetalae</taxon>
        <taxon>asterids</taxon>
        <taxon>lamiids</taxon>
        <taxon>Solanales</taxon>
        <taxon>Solanaceae</taxon>
        <taxon>Solanoideae</taxon>
        <taxon>Capsiceae</taxon>
        <taxon>Capsicum</taxon>
    </lineage>
</organism>
<gene>
    <name evidence="11" type="ORF">CQW23_14009</name>
</gene>
<dbReference type="CDD" id="cd11371">
    <property type="entry name" value="RNase_PH_MTR3"/>
    <property type="match status" value="1"/>
</dbReference>
<reference evidence="11 12" key="1">
    <citation type="journal article" date="2017" name="Genome Biol.">
        <title>New reference genome sequences of hot pepper reveal the massive evolution of plant disease-resistance genes by retroduplication.</title>
        <authorList>
            <person name="Kim S."/>
            <person name="Park J."/>
            <person name="Yeom S.I."/>
            <person name="Kim Y.M."/>
            <person name="Seo E."/>
            <person name="Kim K.T."/>
            <person name="Kim M.S."/>
            <person name="Lee J.M."/>
            <person name="Cheong K."/>
            <person name="Shin H.S."/>
            <person name="Kim S.B."/>
            <person name="Han K."/>
            <person name="Lee J."/>
            <person name="Park M."/>
            <person name="Lee H.A."/>
            <person name="Lee H.Y."/>
            <person name="Lee Y."/>
            <person name="Oh S."/>
            <person name="Lee J.H."/>
            <person name="Choi E."/>
            <person name="Choi E."/>
            <person name="Lee S.E."/>
            <person name="Jeon J."/>
            <person name="Kim H."/>
            <person name="Choi G."/>
            <person name="Song H."/>
            <person name="Lee J."/>
            <person name="Lee S.C."/>
            <person name="Kwon J.K."/>
            <person name="Lee H.Y."/>
            <person name="Koo N."/>
            <person name="Hong Y."/>
            <person name="Kim R.W."/>
            <person name="Kang W.H."/>
            <person name="Huh J.H."/>
            <person name="Kang B.C."/>
            <person name="Yang T.J."/>
            <person name="Lee Y.H."/>
            <person name="Bennetzen J.L."/>
            <person name="Choi D."/>
        </authorList>
    </citation>
    <scope>NUCLEOTIDE SEQUENCE [LARGE SCALE GENOMIC DNA]</scope>
    <source>
        <strain evidence="12">cv. PBC81</strain>
    </source>
</reference>
<evidence type="ECO:0000256" key="7">
    <source>
        <dbReference type="ARBA" id="ARBA00022884"/>
    </source>
</evidence>
<feature type="domain" description="Exoribonuclease phosphorolytic" evidence="10">
    <location>
        <begin position="126"/>
        <end position="187"/>
    </location>
</feature>
<dbReference type="SUPFAM" id="SSF54211">
    <property type="entry name" value="Ribosomal protein S5 domain 2-like"/>
    <property type="match status" value="1"/>
</dbReference>
<dbReference type="InterPro" id="IPR015847">
    <property type="entry name" value="ExoRNase_PH_dom2"/>
</dbReference>
<dbReference type="GO" id="GO:0016075">
    <property type="term" value="P:rRNA catabolic process"/>
    <property type="evidence" value="ECO:0007669"/>
    <property type="project" value="TreeGrafter"/>
</dbReference>
<dbReference type="Proteomes" id="UP000224567">
    <property type="component" value="Unassembled WGS sequence"/>
</dbReference>
<dbReference type="InterPro" id="IPR001247">
    <property type="entry name" value="ExoRNase_PH_dom1"/>
</dbReference>
<feature type="domain" description="Exoribonuclease phosphorolytic" evidence="9">
    <location>
        <begin position="39"/>
        <end position="93"/>
    </location>
</feature>
<dbReference type="STRING" id="33114.A0A2G2WHY7"/>
<dbReference type="GO" id="GO:0003723">
    <property type="term" value="F:RNA binding"/>
    <property type="evidence" value="ECO:0007669"/>
    <property type="project" value="UniProtKB-KW"/>
</dbReference>
<keyword evidence="4" id="KW-0963">Cytoplasm</keyword>
<evidence type="ECO:0000256" key="4">
    <source>
        <dbReference type="ARBA" id="ARBA00022490"/>
    </source>
</evidence>
<dbReference type="InterPro" id="IPR036345">
    <property type="entry name" value="ExoRNase_PH_dom2_sf"/>
</dbReference>
<dbReference type="GO" id="GO:0034475">
    <property type="term" value="P:U4 snRNA 3'-end processing"/>
    <property type="evidence" value="ECO:0007669"/>
    <property type="project" value="TreeGrafter"/>
</dbReference>
<dbReference type="EMBL" id="MLFT02000006">
    <property type="protein sequence ID" value="PHT44851.1"/>
    <property type="molecule type" value="Genomic_DNA"/>
</dbReference>
<evidence type="ECO:0008006" key="13">
    <source>
        <dbReference type="Google" id="ProtNLM"/>
    </source>
</evidence>
<dbReference type="SUPFAM" id="SSF55666">
    <property type="entry name" value="Ribonuclease PH domain 2-like"/>
    <property type="match status" value="1"/>
</dbReference>
<dbReference type="GO" id="GO:0005730">
    <property type="term" value="C:nucleolus"/>
    <property type="evidence" value="ECO:0007669"/>
    <property type="project" value="TreeGrafter"/>
</dbReference>
<dbReference type="GO" id="GO:0006364">
    <property type="term" value="P:rRNA processing"/>
    <property type="evidence" value="ECO:0007669"/>
    <property type="project" value="UniProtKB-KW"/>
</dbReference>
<proteinExistence type="inferred from homology"/>
<dbReference type="Gene3D" id="3.30.230.70">
    <property type="entry name" value="GHMP Kinase, N-terminal domain"/>
    <property type="match status" value="2"/>
</dbReference>
<comment type="subcellular location">
    <subcellularLocation>
        <location evidence="2">Cytoplasm</location>
    </subcellularLocation>
    <subcellularLocation>
        <location evidence="1">Nucleus</location>
    </subcellularLocation>
</comment>
<evidence type="ECO:0000259" key="9">
    <source>
        <dbReference type="Pfam" id="PF01138"/>
    </source>
</evidence>
<evidence type="ECO:0000313" key="11">
    <source>
        <dbReference type="EMBL" id="PHT44851.1"/>
    </source>
</evidence>
<dbReference type="Pfam" id="PF03725">
    <property type="entry name" value="RNase_PH_C"/>
    <property type="match status" value="1"/>
</dbReference>
<dbReference type="InterPro" id="IPR020568">
    <property type="entry name" value="Ribosomal_Su5_D2-typ_SF"/>
</dbReference>
<dbReference type="InterPro" id="IPR027408">
    <property type="entry name" value="PNPase/RNase_PH_dom_sf"/>
</dbReference>
<evidence type="ECO:0000256" key="8">
    <source>
        <dbReference type="ARBA" id="ARBA00023242"/>
    </source>
</evidence>